<name>A0A072TWG8_MEDTR</name>
<evidence type="ECO:0000313" key="6">
    <source>
        <dbReference type="Proteomes" id="UP000265566"/>
    </source>
</evidence>
<evidence type="ECO:0000313" key="5">
    <source>
        <dbReference type="Proteomes" id="UP000002051"/>
    </source>
</evidence>
<evidence type="ECO:0000259" key="1">
    <source>
        <dbReference type="PROSITE" id="PS50181"/>
    </source>
</evidence>
<protein>
    <submittedName>
        <fullName evidence="2">F-box protein interaction domain protein</fullName>
    </submittedName>
    <submittedName>
        <fullName evidence="3">Putative F-box domain-containing protein</fullName>
    </submittedName>
</protein>
<dbReference type="InterPro" id="IPR036047">
    <property type="entry name" value="F-box-like_dom_sf"/>
</dbReference>
<dbReference type="EnsemblPlants" id="KEH21223">
    <property type="protein sequence ID" value="KEH21223"/>
    <property type="gene ID" value="MTR_8g099460"/>
</dbReference>
<reference evidence="3" key="5">
    <citation type="journal article" date="2018" name="Nat. Plants">
        <title>Whole-genome landscape of Medicago truncatula symbiotic genes.</title>
        <authorList>
            <person name="Pecrix Y."/>
            <person name="Gamas P."/>
            <person name="Carrere S."/>
        </authorList>
    </citation>
    <scope>NUCLEOTIDE SEQUENCE</scope>
    <source>
        <tissue evidence="3">Leaves</tissue>
    </source>
</reference>
<dbReference type="Pfam" id="PF07734">
    <property type="entry name" value="FBA_1"/>
    <property type="match status" value="1"/>
</dbReference>
<gene>
    <name evidence="4" type="primary">25502184</name>
    <name evidence="2" type="ordered locus">MTR_8g099460</name>
    <name evidence="3" type="ORF">MtrunA17_Chr8g0388151</name>
</gene>
<dbReference type="PROSITE" id="PS50181">
    <property type="entry name" value="FBOX"/>
    <property type="match status" value="1"/>
</dbReference>
<sequence length="403" mass="46182">MTVDLPPEILAEIFSLLPVKSVLRFRSTSKSLRSLIDSHNFINLHLRKSLNRSLILRLNTDLYQFDEDFSNLTTAVPLNHPFLRHSTNITLLGSCNGLLCISNGEIDFSNPYDKNEITFWNPNICKHRIIPFLPIPIPPRRSEPDDINFAYCVHGFGFDPLTSDHKLLRISWSFDQQLSTFDSHVRLFSSKNNSWKIIPRMPYALYYAQTMGVFVHNSLHWIMTKELDGLHPCLIVAFNLTLEIFNQVPLPAEIGQKNFEISVSVLGGCLCMVVDYQTSDVDVWVMKEYRSRDSWCKLFTLVKSCFTSSLKSLGVLGCSSDGRKVLLQGINDLKLFWYDLKSEQITYVEGIPNFDEAMFCVGSLVPPSFPVVNCKKENLCKLRCQTTSKRRDDFLSQGFKLRL</sequence>
<dbReference type="PANTHER" id="PTHR31672:SF13">
    <property type="entry name" value="F-BOX PROTEIN CPR30-LIKE"/>
    <property type="match status" value="1"/>
</dbReference>
<dbReference type="Gramene" id="rna50047">
    <property type="protein sequence ID" value="RHN43465.1"/>
    <property type="gene ID" value="gene50047"/>
</dbReference>
<dbReference type="SUPFAM" id="SSF81383">
    <property type="entry name" value="F-box domain"/>
    <property type="match status" value="1"/>
</dbReference>
<dbReference type="AlphaFoldDB" id="A0A072TWG8"/>
<dbReference type="PANTHER" id="PTHR31672">
    <property type="entry name" value="BNACNNG10540D PROTEIN"/>
    <property type="match status" value="1"/>
</dbReference>
<evidence type="ECO:0000313" key="2">
    <source>
        <dbReference type="EMBL" id="KEH21223.1"/>
    </source>
</evidence>
<dbReference type="Proteomes" id="UP000002051">
    <property type="component" value="Chromosome 8"/>
</dbReference>
<accession>A0A072TWG8</accession>
<dbReference type="InterPro" id="IPR001810">
    <property type="entry name" value="F-box_dom"/>
</dbReference>
<proteinExistence type="predicted"/>
<dbReference type="EMBL" id="PSQE01000008">
    <property type="protein sequence ID" value="RHN43465.1"/>
    <property type="molecule type" value="Genomic_DNA"/>
</dbReference>
<evidence type="ECO:0000313" key="3">
    <source>
        <dbReference type="EMBL" id="RHN43465.1"/>
    </source>
</evidence>
<evidence type="ECO:0000313" key="4">
    <source>
        <dbReference type="EnsemblPlants" id="KEH21223"/>
    </source>
</evidence>
<reference evidence="4" key="3">
    <citation type="submission" date="2015-04" db="UniProtKB">
        <authorList>
            <consortium name="EnsemblPlants"/>
        </authorList>
    </citation>
    <scope>IDENTIFICATION</scope>
    <source>
        <strain evidence="4">cv. Jemalong A17</strain>
    </source>
</reference>
<reference evidence="2 5" key="2">
    <citation type="journal article" date="2014" name="BMC Genomics">
        <title>An improved genome release (version Mt4.0) for the model legume Medicago truncatula.</title>
        <authorList>
            <person name="Tang H."/>
            <person name="Krishnakumar V."/>
            <person name="Bidwell S."/>
            <person name="Rosen B."/>
            <person name="Chan A."/>
            <person name="Zhou S."/>
            <person name="Gentzbittel L."/>
            <person name="Childs K.L."/>
            <person name="Yandell M."/>
            <person name="Gundlach H."/>
            <person name="Mayer K.F."/>
            <person name="Schwartz D.C."/>
            <person name="Town C.D."/>
        </authorList>
    </citation>
    <scope>GENOME REANNOTATION</scope>
    <source>
        <strain evidence="2">A17</strain>
        <strain evidence="4 5">cv. Jemalong A17</strain>
    </source>
</reference>
<dbReference type="Pfam" id="PF00646">
    <property type="entry name" value="F-box"/>
    <property type="match status" value="1"/>
</dbReference>
<dbReference type="InterPro" id="IPR050796">
    <property type="entry name" value="SCF_F-box_component"/>
</dbReference>
<dbReference type="KEGG" id="mtr:25502184"/>
<dbReference type="EMBL" id="CM001224">
    <property type="protein sequence ID" value="KEH21223.1"/>
    <property type="molecule type" value="Genomic_DNA"/>
</dbReference>
<reference evidence="6" key="4">
    <citation type="journal article" date="2018" name="Nat. Plants">
        <title>Whole-genome landscape of Medicago truncatula symbiotic genes.</title>
        <authorList>
            <person name="Pecrix Y."/>
            <person name="Staton S.E."/>
            <person name="Sallet E."/>
            <person name="Lelandais-Briere C."/>
            <person name="Moreau S."/>
            <person name="Carrere S."/>
            <person name="Blein T."/>
            <person name="Jardinaud M.F."/>
            <person name="Latrasse D."/>
            <person name="Zouine M."/>
            <person name="Zahm M."/>
            <person name="Kreplak J."/>
            <person name="Mayjonade B."/>
            <person name="Satge C."/>
            <person name="Perez M."/>
            <person name="Cauet S."/>
            <person name="Marande W."/>
            <person name="Chantry-Darmon C."/>
            <person name="Lopez-Roques C."/>
            <person name="Bouchez O."/>
            <person name="Berard A."/>
            <person name="Debelle F."/>
            <person name="Munos S."/>
            <person name="Bendahmane A."/>
            <person name="Berges H."/>
            <person name="Niebel A."/>
            <person name="Buitink J."/>
            <person name="Frugier F."/>
            <person name="Benhamed M."/>
            <person name="Crespi M."/>
            <person name="Gouzy J."/>
            <person name="Gamas P."/>
        </authorList>
    </citation>
    <scope>NUCLEOTIDE SEQUENCE [LARGE SCALE GENOMIC DNA]</scope>
    <source>
        <strain evidence="6">cv. Jemalong A17</strain>
    </source>
</reference>
<dbReference type="STRING" id="3880.A0A072TWG8"/>
<feature type="domain" description="F-box" evidence="1">
    <location>
        <begin position="1"/>
        <end position="44"/>
    </location>
</feature>
<dbReference type="SMART" id="SM00256">
    <property type="entry name" value="FBOX"/>
    <property type="match status" value="1"/>
</dbReference>
<dbReference type="NCBIfam" id="TIGR01640">
    <property type="entry name" value="F_box_assoc_1"/>
    <property type="match status" value="1"/>
</dbReference>
<reference evidence="2 5" key="1">
    <citation type="journal article" date="2011" name="Nature">
        <title>The Medicago genome provides insight into the evolution of rhizobial symbioses.</title>
        <authorList>
            <person name="Young N.D."/>
            <person name="Debelle F."/>
            <person name="Oldroyd G.E."/>
            <person name="Geurts R."/>
            <person name="Cannon S.B."/>
            <person name="Udvardi M.K."/>
            <person name="Benedito V.A."/>
            <person name="Mayer K.F."/>
            <person name="Gouzy J."/>
            <person name="Schoof H."/>
            <person name="Van de Peer Y."/>
            <person name="Proost S."/>
            <person name="Cook D.R."/>
            <person name="Meyers B.C."/>
            <person name="Spannagl M."/>
            <person name="Cheung F."/>
            <person name="De Mita S."/>
            <person name="Krishnakumar V."/>
            <person name="Gundlach H."/>
            <person name="Zhou S."/>
            <person name="Mudge J."/>
            <person name="Bharti A.K."/>
            <person name="Murray J.D."/>
            <person name="Naoumkina M.A."/>
            <person name="Rosen B."/>
            <person name="Silverstein K.A."/>
            <person name="Tang H."/>
            <person name="Rombauts S."/>
            <person name="Zhao P.X."/>
            <person name="Zhou P."/>
            <person name="Barbe V."/>
            <person name="Bardou P."/>
            <person name="Bechner M."/>
            <person name="Bellec A."/>
            <person name="Berger A."/>
            <person name="Berges H."/>
            <person name="Bidwell S."/>
            <person name="Bisseling T."/>
            <person name="Choisne N."/>
            <person name="Couloux A."/>
            <person name="Denny R."/>
            <person name="Deshpande S."/>
            <person name="Dai X."/>
            <person name="Doyle J.J."/>
            <person name="Dudez A.M."/>
            <person name="Farmer A.D."/>
            <person name="Fouteau S."/>
            <person name="Franken C."/>
            <person name="Gibelin C."/>
            <person name="Gish J."/>
            <person name="Goldstein S."/>
            <person name="Gonzalez A.J."/>
            <person name="Green P.J."/>
            <person name="Hallab A."/>
            <person name="Hartog M."/>
            <person name="Hua A."/>
            <person name="Humphray S.J."/>
            <person name="Jeong D.H."/>
            <person name="Jing Y."/>
            <person name="Jocker A."/>
            <person name="Kenton S.M."/>
            <person name="Kim D.J."/>
            <person name="Klee K."/>
            <person name="Lai H."/>
            <person name="Lang C."/>
            <person name="Lin S."/>
            <person name="Macmil S.L."/>
            <person name="Magdelenat G."/>
            <person name="Matthews L."/>
            <person name="McCorrison J."/>
            <person name="Monaghan E.L."/>
            <person name="Mun J.H."/>
            <person name="Najar F.Z."/>
            <person name="Nicholson C."/>
            <person name="Noirot C."/>
            <person name="O'Bleness M."/>
            <person name="Paule C.R."/>
            <person name="Poulain J."/>
            <person name="Prion F."/>
            <person name="Qin B."/>
            <person name="Qu C."/>
            <person name="Retzel E.F."/>
            <person name="Riddle C."/>
            <person name="Sallet E."/>
            <person name="Samain S."/>
            <person name="Samson N."/>
            <person name="Sanders I."/>
            <person name="Saurat O."/>
            <person name="Scarpelli C."/>
            <person name="Schiex T."/>
            <person name="Segurens B."/>
            <person name="Severin A.J."/>
            <person name="Sherrier D.J."/>
            <person name="Shi R."/>
            <person name="Sims S."/>
            <person name="Singer S.R."/>
            <person name="Sinharoy S."/>
            <person name="Sterck L."/>
            <person name="Viollet A."/>
            <person name="Wang B.B."/>
            <person name="Wang K."/>
            <person name="Wang M."/>
            <person name="Wang X."/>
            <person name="Warfsmann J."/>
            <person name="Weissenbach J."/>
            <person name="White D.D."/>
            <person name="White J.D."/>
            <person name="Wiley G.B."/>
            <person name="Wincker P."/>
            <person name="Xing Y."/>
            <person name="Yang L."/>
            <person name="Yao Z."/>
            <person name="Ying F."/>
            <person name="Zhai J."/>
            <person name="Zhou L."/>
            <person name="Zuber A."/>
            <person name="Denarie J."/>
            <person name="Dixon R.A."/>
            <person name="May G.D."/>
            <person name="Schwartz D.C."/>
            <person name="Rogers J."/>
            <person name="Quetier F."/>
            <person name="Town C.D."/>
            <person name="Roe B.A."/>
        </authorList>
    </citation>
    <scope>NUCLEOTIDE SEQUENCE [LARGE SCALE GENOMIC DNA]</scope>
    <source>
        <strain evidence="2">A17</strain>
        <strain evidence="4 5">cv. Jemalong A17</strain>
    </source>
</reference>
<dbReference type="Proteomes" id="UP000265566">
    <property type="component" value="Chromosome 8"/>
</dbReference>
<dbReference type="OrthoDB" id="591557at2759"/>
<keyword evidence="5" id="KW-1185">Reference proteome</keyword>
<dbReference type="HOGENOM" id="CLU_027176_1_2_1"/>
<dbReference type="Gene3D" id="1.20.1280.50">
    <property type="match status" value="1"/>
</dbReference>
<dbReference type="InterPro" id="IPR006527">
    <property type="entry name" value="F-box-assoc_dom_typ1"/>
</dbReference>
<organism evidence="2 5">
    <name type="scientific">Medicago truncatula</name>
    <name type="common">Barrel medic</name>
    <name type="synonym">Medicago tribuloides</name>
    <dbReference type="NCBI Taxonomy" id="3880"/>
    <lineage>
        <taxon>Eukaryota</taxon>
        <taxon>Viridiplantae</taxon>
        <taxon>Streptophyta</taxon>
        <taxon>Embryophyta</taxon>
        <taxon>Tracheophyta</taxon>
        <taxon>Spermatophyta</taxon>
        <taxon>Magnoliopsida</taxon>
        <taxon>eudicotyledons</taxon>
        <taxon>Gunneridae</taxon>
        <taxon>Pentapetalae</taxon>
        <taxon>rosids</taxon>
        <taxon>fabids</taxon>
        <taxon>Fabales</taxon>
        <taxon>Fabaceae</taxon>
        <taxon>Papilionoideae</taxon>
        <taxon>50 kb inversion clade</taxon>
        <taxon>NPAAA clade</taxon>
        <taxon>Hologalegina</taxon>
        <taxon>IRL clade</taxon>
        <taxon>Trifolieae</taxon>
        <taxon>Medicago</taxon>
    </lineage>
</organism>
<dbReference type="InterPro" id="IPR017451">
    <property type="entry name" value="F-box-assoc_interact_dom"/>
</dbReference>